<comment type="subcellular location">
    <subcellularLocation>
        <location evidence="1">Nucleus</location>
    </subcellularLocation>
</comment>
<dbReference type="EMBL" id="BSDZ01000025">
    <property type="protein sequence ID" value="GLI65718.1"/>
    <property type="molecule type" value="Genomic_DNA"/>
</dbReference>
<feature type="compositionally biased region" description="Basic and acidic residues" evidence="5">
    <location>
        <begin position="302"/>
        <end position="341"/>
    </location>
</feature>
<evidence type="ECO:0000256" key="3">
    <source>
        <dbReference type="ARBA" id="ARBA00023163"/>
    </source>
</evidence>
<protein>
    <recommendedName>
        <fullName evidence="8">RPA43 OB domain-containing protein</fullName>
    </recommendedName>
</protein>
<dbReference type="InterPro" id="IPR036898">
    <property type="entry name" value="RNA_pol_Rpb7-like_N_sf"/>
</dbReference>
<organism evidence="6 7">
    <name type="scientific">Volvox africanus</name>
    <dbReference type="NCBI Taxonomy" id="51714"/>
    <lineage>
        <taxon>Eukaryota</taxon>
        <taxon>Viridiplantae</taxon>
        <taxon>Chlorophyta</taxon>
        <taxon>core chlorophytes</taxon>
        <taxon>Chlorophyceae</taxon>
        <taxon>CS clade</taxon>
        <taxon>Chlamydomonadales</taxon>
        <taxon>Volvocaceae</taxon>
        <taxon>Volvox</taxon>
    </lineage>
</organism>
<dbReference type="PANTHER" id="PTHR12709:SF5">
    <property type="entry name" value="DNA-DIRECTED RNA POLYMERASE I SUBUNIT RPA43"/>
    <property type="match status" value="1"/>
</dbReference>
<evidence type="ECO:0000256" key="5">
    <source>
        <dbReference type="SAM" id="MobiDB-lite"/>
    </source>
</evidence>
<dbReference type="InterPro" id="IPR045113">
    <property type="entry name" value="Rpb7-like"/>
</dbReference>
<feature type="compositionally biased region" description="Basic and acidic residues" evidence="5">
    <location>
        <begin position="243"/>
        <end position="253"/>
    </location>
</feature>
<keyword evidence="3" id="KW-0804">Transcription</keyword>
<evidence type="ECO:0000256" key="2">
    <source>
        <dbReference type="ARBA" id="ARBA00022478"/>
    </source>
</evidence>
<comment type="caution">
    <text evidence="6">The sequence shown here is derived from an EMBL/GenBank/DDBJ whole genome shotgun (WGS) entry which is preliminary data.</text>
</comment>
<dbReference type="Gene3D" id="3.30.1490.120">
    <property type="entry name" value="RNA polymerase Rpb7-like, N-terminal domain"/>
    <property type="match status" value="1"/>
</dbReference>
<dbReference type="PANTHER" id="PTHR12709">
    <property type="entry name" value="DNA-DIRECTED RNA POLYMERASE II, III"/>
    <property type="match status" value="1"/>
</dbReference>
<name>A0ABQ5S718_9CHLO</name>
<evidence type="ECO:0000256" key="1">
    <source>
        <dbReference type="ARBA" id="ARBA00004123"/>
    </source>
</evidence>
<sequence length="576" mass="62960">MVFKGYTRMSEFPFSSNALHKARTHFALELHPSTVENVTEGVKDQLNANLLRYVEEFEGVLLSYSNLAILTRKPIIHPYFPFFHLNVRTDVLIFKPKPGMNLVGQVNLLGEDYISALVFGFLNVAIPARDVMKELHFLREEAKWIHTQQPQHQILENSYIVFKVEEVRNHGGYFQIAGSLRDHNTGALDFLHPGLELPGGPSPAWTADIGMVDGSADPGSGGEAYDFGRAGTTNEAVTTATEKPMERTRHGAVDIKGNGQSTRKRRGGVVEEPKGKRRRKEGEDAGADGLTPAPVATAYEIRSGKKMDKRLAKDGGEDEQKDKAKNDQRKEDKDGAKDKPSHHAAVSVTGAAEHADAMAAKAAVASTPRMTGLGTGDVHSNATASAGGEKQHDGKGAKKSSKKEAKEGKESSKKEAKEGKESSKKEAKEGKESSKKEAKEGKESSKKEAKEGKESSKKEAKEGKESSKKEAKEDKESSKKEAREGKESSKKEAKEDKESSKKEAREGKESSKKEAREGKESSKKEAKEGKESSKKEAKEGKESSKKEAKEGKESSKKEAKEGKESSKKDKHKAMEG</sequence>
<feature type="compositionally biased region" description="Basic and acidic residues" evidence="5">
    <location>
        <begin position="389"/>
        <end position="576"/>
    </location>
</feature>
<accession>A0ABQ5S718</accession>
<proteinExistence type="predicted"/>
<keyword evidence="4" id="KW-0539">Nucleus</keyword>
<evidence type="ECO:0000313" key="6">
    <source>
        <dbReference type="EMBL" id="GLI65718.1"/>
    </source>
</evidence>
<feature type="region of interest" description="Disordered" evidence="5">
    <location>
        <begin position="238"/>
        <end position="576"/>
    </location>
</feature>
<gene>
    <name evidence="6" type="ORF">VaNZ11_009314</name>
</gene>
<keyword evidence="2" id="KW-0240">DNA-directed RNA polymerase</keyword>
<evidence type="ECO:0000313" key="7">
    <source>
        <dbReference type="Proteomes" id="UP001165090"/>
    </source>
</evidence>
<evidence type="ECO:0008006" key="8">
    <source>
        <dbReference type="Google" id="ProtNLM"/>
    </source>
</evidence>
<dbReference type="Gene3D" id="2.40.50.1060">
    <property type="match status" value="1"/>
</dbReference>
<evidence type="ECO:0000256" key="4">
    <source>
        <dbReference type="ARBA" id="ARBA00023242"/>
    </source>
</evidence>
<dbReference type="Proteomes" id="UP001165090">
    <property type="component" value="Unassembled WGS sequence"/>
</dbReference>
<keyword evidence="7" id="KW-1185">Reference proteome</keyword>
<reference evidence="6 7" key="1">
    <citation type="journal article" date="2023" name="IScience">
        <title>Expanded male sex-determining region conserved during the evolution of homothallism in the green alga Volvox.</title>
        <authorList>
            <person name="Yamamoto K."/>
            <person name="Matsuzaki R."/>
            <person name="Mahakham W."/>
            <person name="Heman W."/>
            <person name="Sekimoto H."/>
            <person name="Kawachi M."/>
            <person name="Minakuchi Y."/>
            <person name="Toyoda A."/>
            <person name="Nozaki H."/>
        </authorList>
    </citation>
    <scope>NUCLEOTIDE SEQUENCE [LARGE SCALE GENOMIC DNA]</scope>
    <source>
        <strain evidence="6 7">NIES-4468</strain>
    </source>
</reference>